<dbReference type="NCBIfam" id="TIGR01946">
    <property type="entry name" value="rnfD"/>
    <property type="match status" value="1"/>
</dbReference>
<feature type="transmembrane region" description="Helical" evidence="10">
    <location>
        <begin position="180"/>
        <end position="202"/>
    </location>
</feature>
<dbReference type="GO" id="GO:0022900">
    <property type="term" value="P:electron transport chain"/>
    <property type="evidence" value="ECO:0007669"/>
    <property type="project" value="UniProtKB-UniRule"/>
</dbReference>
<comment type="subcellular location">
    <subcellularLocation>
        <location evidence="10">Cell membrane</location>
        <topology evidence="10">Multi-pass membrane protein</topology>
    </subcellularLocation>
</comment>
<keyword evidence="4 10" id="KW-0288">FMN</keyword>
<comment type="caution">
    <text evidence="11">The sequence shown here is derived from an EMBL/GenBank/DDBJ whole genome shotgun (WGS) entry which is preliminary data.</text>
</comment>
<dbReference type="PANTHER" id="PTHR30578">
    <property type="entry name" value="ELECTRON TRANSPORT COMPLEX PROTEIN RNFD"/>
    <property type="match status" value="1"/>
</dbReference>
<dbReference type="InterPro" id="IPR011303">
    <property type="entry name" value="RnfD_bac"/>
</dbReference>
<evidence type="ECO:0000256" key="9">
    <source>
        <dbReference type="ARBA" id="ARBA00023136"/>
    </source>
</evidence>
<dbReference type="GO" id="GO:0055085">
    <property type="term" value="P:transmembrane transport"/>
    <property type="evidence" value="ECO:0007669"/>
    <property type="project" value="InterPro"/>
</dbReference>
<evidence type="ECO:0000256" key="3">
    <source>
        <dbReference type="ARBA" id="ARBA00022630"/>
    </source>
</evidence>
<organism evidence="11 12">
    <name type="scientific">Paramuribaculum intestinale</name>
    <dbReference type="NCBI Taxonomy" id="2094151"/>
    <lineage>
        <taxon>Bacteria</taxon>
        <taxon>Pseudomonadati</taxon>
        <taxon>Bacteroidota</taxon>
        <taxon>Bacteroidia</taxon>
        <taxon>Bacteroidales</taxon>
        <taxon>Muribaculaceae</taxon>
        <taxon>Paramuribaculum</taxon>
    </lineage>
</organism>
<comment type="subunit">
    <text evidence="10">The complex is composed of six subunits: RnfA, RnfB, RnfC, RnfD, RnfE and RnfG.</text>
</comment>
<dbReference type="InterPro" id="IPR004338">
    <property type="entry name" value="NqrB/RnfD"/>
</dbReference>
<dbReference type="EMBL" id="PUBV01000004">
    <property type="protein sequence ID" value="PWB08799.1"/>
    <property type="molecule type" value="Genomic_DNA"/>
</dbReference>
<dbReference type="HAMAP" id="MF_00462">
    <property type="entry name" value="RsxD_RnfD"/>
    <property type="match status" value="1"/>
</dbReference>
<name>A0A2V1IZ25_9BACT</name>
<feature type="modified residue" description="FMN phosphoryl threonine" evidence="10">
    <location>
        <position position="160"/>
    </location>
</feature>
<dbReference type="PANTHER" id="PTHR30578:SF0">
    <property type="entry name" value="ION-TRANSLOCATING OXIDOREDUCTASE COMPLEX SUBUNIT D"/>
    <property type="match status" value="1"/>
</dbReference>
<feature type="transmembrane region" description="Helical" evidence="10">
    <location>
        <begin position="233"/>
        <end position="250"/>
    </location>
</feature>
<dbReference type="Proteomes" id="UP000244925">
    <property type="component" value="Unassembled WGS sequence"/>
</dbReference>
<feature type="transmembrane region" description="Helical" evidence="10">
    <location>
        <begin position="93"/>
        <end position="113"/>
    </location>
</feature>
<keyword evidence="9 10" id="KW-0472">Membrane</keyword>
<evidence type="ECO:0000256" key="1">
    <source>
        <dbReference type="ARBA" id="ARBA00022448"/>
    </source>
</evidence>
<feature type="transmembrane region" description="Helical" evidence="10">
    <location>
        <begin position="125"/>
        <end position="145"/>
    </location>
</feature>
<keyword evidence="3 10" id="KW-0285">Flavoprotein</keyword>
<keyword evidence="7 10" id="KW-0249">Electron transport</keyword>
<keyword evidence="1 10" id="KW-0813">Transport</keyword>
<dbReference type="GeneID" id="93424478"/>
<comment type="cofactor">
    <cofactor evidence="10">
        <name>FMN</name>
        <dbReference type="ChEBI" id="CHEBI:58210"/>
    </cofactor>
</comment>
<keyword evidence="2 10" id="KW-0597">Phosphoprotein</keyword>
<feature type="transmembrane region" description="Helical" evidence="10">
    <location>
        <begin position="70"/>
        <end position="87"/>
    </location>
</feature>
<keyword evidence="10" id="KW-1003">Cell membrane</keyword>
<evidence type="ECO:0000256" key="5">
    <source>
        <dbReference type="ARBA" id="ARBA00022692"/>
    </source>
</evidence>
<feature type="transmembrane region" description="Helical" evidence="10">
    <location>
        <begin position="286"/>
        <end position="304"/>
    </location>
</feature>
<feature type="transmembrane region" description="Helical" evidence="10">
    <location>
        <begin position="44"/>
        <end position="63"/>
    </location>
</feature>
<evidence type="ECO:0000256" key="10">
    <source>
        <dbReference type="HAMAP-Rule" id="MF_00462"/>
    </source>
</evidence>
<sequence length="317" mass="33614">MKTLVISQSPHIQSPRTTSDAMRHVVVALLPALAVGVWRFGVSAAAVVAVAALSCLASEWLIARFVMGRRVAFFGWAPLVTGLLLGMNLPSGIPLWAVVIGSLFAIGVGKMAFGGLGCNIFNPALVGRVFLLLSFPALMTSWPVVGDGCLSWADAVTAPTPLMLVKQGVVPDNQMVIGELVGNVGGSLGEVGAIAILLGLVYLMMFRIVTWHIPVSIILSVGVVSWLSGGNPLFDIVSGGLMLGAVFMATDYVTSPMTRRGQLLYGVMIGVITVVIRRWGVYPEGVSFAILIMNGATPLINRYVRPRPRRCAEGRCV</sequence>
<proteinExistence type="inferred from homology"/>
<dbReference type="RefSeq" id="WP_107035187.1">
    <property type="nucleotide sequence ID" value="NZ_CAOPYG010000001.1"/>
</dbReference>
<comment type="function">
    <text evidence="10">Part of a membrane-bound complex that couples electron transfer with translocation of ions across the membrane.</text>
</comment>
<dbReference type="GO" id="GO:0005886">
    <property type="term" value="C:plasma membrane"/>
    <property type="evidence" value="ECO:0007669"/>
    <property type="project" value="UniProtKB-SubCell"/>
</dbReference>
<dbReference type="EC" id="7.-.-.-" evidence="10"/>
<dbReference type="Pfam" id="PF03116">
    <property type="entry name" value="NQR2_RnfD_RnfE"/>
    <property type="match status" value="1"/>
</dbReference>
<feature type="transmembrane region" description="Helical" evidence="10">
    <location>
        <begin position="262"/>
        <end position="280"/>
    </location>
</feature>
<gene>
    <name evidence="10" type="primary">rnfD</name>
    <name evidence="11" type="ORF">C5O25_02620</name>
</gene>
<protein>
    <recommendedName>
        <fullName evidence="10">Ion-translocating oxidoreductase complex subunit D</fullName>
        <ecNumber evidence="10">7.-.-.-</ecNumber>
    </recommendedName>
    <alternativeName>
        <fullName evidence="10">Rnf electron transport complex subunit D</fullName>
    </alternativeName>
</protein>
<dbReference type="AlphaFoldDB" id="A0A2V1IZ25"/>
<evidence type="ECO:0000313" key="11">
    <source>
        <dbReference type="EMBL" id="PWB08799.1"/>
    </source>
</evidence>
<reference evidence="12" key="1">
    <citation type="submission" date="2018-02" db="EMBL/GenBank/DDBJ databases">
        <authorList>
            <person name="Clavel T."/>
            <person name="Strowig T."/>
        </authorList>
    </citation>
    <scope>NUCLEOTIDE SEQUENCE [LARGE SCALE GENOMIC DNA]</scope>
    <source>
        <strain evidence="12">DSM 100764</strain>
    </source>
</reference>
<keyword evidence="12" id="KW-1185">Reference proteome</keyword>
<feature type="transmembrane region" description="Helical" evidence="10">
    <location>
        <begin position="209"/>
        <end position="227"/>
    </location>
</feature>
<evidence type="ECO:0000256" key="2">
    <source>
        <dbReference type="ARBA" id="ARBA00022553"/>
    </source>
</evidence>
<evidence type="ECO:0000256" key="6">
    <source>
        <dbReference type="ARBA" id="ARBA00022967"/>
    </source>
</evidence>
<comment type="similarity">
    <text evidence="10">Belongs to the NqrB/RnfD family.</text>
</comment>
<accession>A0A2V1IZ25</accession>
<evidence type="ECO:0000256" key="8">
    <source>
        <dbReference type="ARBA" id="ARBA00022989"/>
    </source>
</evidence>
<keyword evidence="6 10" id="KW-1278">Translocase</keyword>
<feature type="transmembrane region" description="Helical" evidence="10">
    <location>
        <begin position="21"/>
        <end position="38"/>
    </location>
</feature>
<evidence type="ECO:0000256" key="4">
    <source>
        <dbReference type="ARBA" id="ARBA00022643"/>
    </source>
</evidence>
<evidence type="ECO:0000313" key="12">
    <source>
        <dbReference type="Proteomes" id="UP000244925"/>
    </source>
</evidence>
<keyword evidence="8 10" id="KW-1133">Transmembrane helix</keyword>
<keyword evidence="5 10" id="KW-0812">Transmembrane</keyword>
<evidence type="ECO:0000256" key="7">
    <source>
        <dbReference type="ARBA" id="ARBA00022982"/>
    </source>
</evidence>